<protein>
    <recommendedName>
        <fullName evidence="5">Pseudouridine synthase</fullName>
        <ecNumber evidence="5">5.4.99.-</ecNumber>
    </recommendedName>
</protein>
<evidence type="ECO:0000313" key="8">
    <source>
        <dbReference type="EMBL" id="MFC7060910.1"/>
    </source>
</evidence>
<dbReference type="NCBIfam" id="TIGR00005">
    <property type="entry name" value="rluA_subfam"/>
    <property type="match status" value="1"/>
</dbReference>
<comment type="catalytic activity">
    <reaction evidence="1 5">
        <text>a uridine in RNA = a pseudouridine in RNA</text>
        <dbReference type="Rhea" id="RHEA:48348"/>
        <dbReference type="Rhea" id="RHEA-COMP:12068"/>
        <dbReference type="Rhea" id="RHEA-COMP:12069"/>
        <dbReference type="ChEBI" id="CHEBI:65314"/>
        <dbReference type="ChEBI" id="CHEBI:65315"/>
    </reaction>
</comment>
<evidence type="ECO:0000313" key="9">
    <source>
        <dbReference type="Proteomes" id="UP001596410"/>
    </source>
</evidence>
<dbReference type="InterPro" id="IPR002942">
    <property type="entry name" value="S4_RNA-bd"/>
</dbReference>
<comment type="function">
    <text evidence="5">Responsible for synthesis of pseudouridine from uracil.</text>
</comment>
<organism evidence="8 9">
    <name type="scientific">Halobacillus seohaensis</name>
    <dbReference type="NCBI Taxonomy" id="447421"/>
    <lineage>
        <taxon>Bacteria</taxon>
        <taxon>Bacillati</taxon>
        <taxon>Bacillota</taxon>
        <taxon>Bacilli</taxon>
        <taxon>Bacillales</taxon>
        <taxon>Bacillaceae</taxon>
        <taxon>Halobacillus</taxon>
    </lineage>
</organism>
<dbReference type="Proteomes" id="UP001596410">
    <property type="component" value="Unassembled WGS sequence"/>
</dbReference>
<dbReference type="InterPro" id="IPR036986">
    <property type="entry name" value="S4_RNA-bd_sf"/>
</dbReference>
<keyword evidence="9" id="KW-1185">Reference proteome</keyword>
<dbReference type="InterPro" id="IPR020103">
    <property type="entry name" value="PsdUridine_synth_cat_dom_sf"/>
</dbReference>
<dbReference type="PANTHER" id="PTHR21600:SF44">
    <property type="entry name" value="RIBOSOMAL LARGE SUBUNIT PSEUDOURIDINE SYNTHASE D"/>
    <property type="match status" value="1"/>
</dbReference>
<dbReference type="EC" id="5.4.99.-" evidence="5"/>
<dbReference type="SUPFAM" id="SSF55120">
    <property type="entry name" value="Pseudouridine synthase"/>
    <property type="match status" value="1"/>
</dbReference>
<feature type="domain" description="Pseudouridine synthase RsuA/RluA-like" evidence="6">
    <location>
        <begin position="78"/>
        <end position="229"/>
    </location>
</feature>
<comment type="similarity">
    <text evidence="2 5">Belongs to the pseudouridine synthase RluA family.</text>
</comment>
<dbReference type="InterPro" id="IPR006225">
    <property type="entry name" value="PsdUridine_synth_RluC/D"/>
</dbReference>
<dbReference type="PANTHER" id="PTHR21600">
    <property type="entry name" value="MITOCHONDRIAL RNA PSEUDOURIDINE SYNTHASE"/>
    <property type="match status" value="1"/>
</dbReference>
<reference evidence="9" key="1">
    <citation type="journal article" date="2019" name="Int. J. Syst. Evol. Microbiol.">
        <title>The Global Catalogue of Microorganisms (GCM) 10K type strain sequencing project: providing services to taxonomists for standard genome sequencing and annotation.</title>
        <authorList>
            <consortium name="The Broad Institute Genomics Platform"/>
            <consortium name="The Broad Institute Genome Sequencing Center for Infectious Disease"/>
            <person name="Wu L."/>
            <person name="Ma J."/>
        </authorList>
    </citation>
    <scope>NUCLEOTIDE SEQUENCE [LARGE SCALE GENOMIC DNA]</scope>
    <source>
        <strain evidence="9">CGMCC 4.1621</strain>
    </source>
</reference>
<sequence>MVEESTQLLKYLLNILSHRSRNSVKSLLSRGQVAVNGQTETAYNYQLQPGQMVEIIPNSVSKKQPIFQGVKILHEDEDIIVIEKSSGLLSVSSPKEKRKTAHHQLMNHVRSTNPGGRIFVVHRLDRDTSGVMMFAKSEKIKHQLQNSWRSVVKERTYIALVEGKVKQAKGTITSWLKESSALRMHSSTKPNEGQHAVTHYKRLQSNQFFSLLEIQLETGRKNQIRVHMEDLGHSIADDKKYGAVKKGIGRLGLHASVLSFTHPSSGKVMRFTVDPPDVFITKSK</sequence>
<evidence type="ECO:0000259" key="6">
    <source>
        <dbReference type="Pfam" id="PF00849"/>
    </source>
</evidence>
<evidence type="ECO:0000256" key="5">
    <source>
        <dbReference type="RuleBase" id="RU362028"/>
    </source>
</evidence>
<dbReference type="PROSITE" id="PS50889">
    <property type="entry name" value="S4"/>
    <property type="match status" value="1"/>
</dbReference>
<dbReference type="PROSITE" id="PS01129">
    <property type="entry name" value="PSI_RLU"/>
    <property type="match status" value="1"/>
</dbReference>
<gene>
    <name evidence="8" type="ORF">ACFQIC_03370</name>
</gene>
<dbReference type="Gene3D" id="3.10.290.10">
    <property type="entry name" value="RNA-binding S4 domain"/>
    <property type="match status" value="1"/>
</dbReference>
<dbReference type="InterPro" id="IPR006224">
    <property type="entry name" value="PsdUridine_synth_RluA-like_CS"/>
</dbReference>
<dbReference type="InterPro" id="IPR050188">
    <property type="entry name" value="RluA_PseudoU_synthase"/>
</dbReference>
<evidence type="ECO:0000256" key="4">
    <source>
        <dbReference type="PROSITE-ProRule" id="PRU00182"/>
    </source>
</evidence>
<dbReference type="Pfam" id="PF01479">
    <property type="entry name" value="S4"/>
    <property type="match status" value="1"/>
</dbReference>
<dbReference type="CDD" id="cd00165">
    <property type="entry name" value="S4"/>
    <property type="match status" value="1"/>
</dbReference>
<evidence type="ECO:0000256" key="3">
    <source>
        <dbReference type="ARBA" id="ARBA00023235"/>
    </source>
</evidence>
<dbReference type="SUPFAM" id="SSF55174">
    <property type="entry name" value="Alpha-L RNA-binding motif"/>
    <property type="match status" value="1"/>
</dbReference>
<dbReference type="EMBL" id="JBHSZV010000010">
    <property type="protein sequence ID" value="MFC7060910.1"/>
    <property type="molecule type" value="Genomic_DNA"/>
</dbReference>
<dbReference type="Pfam" id="PF00849">
    <property type="entry name" value="PseudoU_synth_2"/>
    <property type="match status" value="1"/>
</dbReference>
<dbReference type="InterPro" id="IPR006145">
    <property type="entry name" value="PsdUridine_synth_RsuA/RluA"/>
</dbReference>
<comment type="caution">
    <text evidence="8">The sequence shown here is derived from an EMBL/GenBank/DDBJ whole genome shotgun (WGS) entry which is preliminary data.</text>
</comment>
<keyword evidence="4" id="KW-0694">RNA-binding</keyword>
<evidence type="ECO:0000259" key="7">
    <source>
        <dbReference type="Pfam" id="PF01479"/>
    </source>
</evidence>
<evidence type="ECO:0000256" key="1">
    <source>
        <dbReference type="ARBA" id="ARBA00000073"/>
    </source>
</evidence>
<name>A0ABW2EF25_9BACI</name>
<dbReference type="RefSeq" id="WP_204708776.1">
    <property type="nucleotide sequence ID" value="NZ_JBHSZV010000010.1"/>
</dbReference>
<dbReference type="Gene3D" id="3.30.2350.10">
    <property type="entry name" value="Pseudouridine synthase"/>
    <property type="match status" value="1"/>
</dbReference>
<keyword evidence="3 5" id="KW-0413">Isomerase</keyword>
<accession>A0ABW2EF25</accession>
<feature type="domain" description="RNA-binding S4" evidence="7">
    <location>
        <begin position="8"/>
        <end position="53"/>
    </location>
</feature>
<dbReference type="CDD" id="cd02869">
    <property type="entry name" value="PseudoU_synth_RluA_like"/>
    <property type="match status" value="1"/>
</dbReference>
<proteinExistence type="inferred from homology"/>
<evidence type="ECO:0000256" key="2">
    <source>
        <dbReference type="ARBA" id="ARBA00010876"/>
    </source>
</evidence>